<feature type="transmembrane region" description="Helical" evidence="6">
    <location>
        <begin position="117"/>
        <end position="138"/>
    </location>
</feature>
<keyword evidence="3 6" id="KW-0812">Transmembrane</keyword>
<name>A0A940SZI3_9MICO</name>
<evidence type="ECO:0000256" key="1">
    <source>
        <dbReference type="ARBA" id="ARBA00004141"/>
    </source>
</evidence>
<dbReference type="InterPro" id="IPR004307">
    <property type="entry name" value="TspO_MBR"/>
</dbReference>
<evidence type="ECO:0000256" key="5">
    <source>
        <dbReference type="ARBA" id="ARBA00023136"/>
    </source>
</evidence>
<keyword evidence="5 6" id="KW-0472">Membrane</keyword>
<dbReference type="AlphaFoldDB" id="A0A940SZI3"/>
<dbReference type="EMBL" id="JAFIDA010000001">
    <property type="protein sequence ID" value="MBP1324930.1"/>
    <property type="molecule type" value="Genomic_DNA"/>
</dbReference>
<comment type="similarity">
    <text evidence="2">Belongs to the TspO/BZRP family.</text>
</comment>
<accession>A0A940SZI3</accession>
<dbReference type="GO" id="GO:0033013">
    <property type="term" value="P:tetrapyrrole metabolic process"/>
    <property type="evidence" value="ECO:0007669"/>
    <property type="project" value="UniProtKB-ARBA"/>
</dbReference>
<gene>
    <name evidence="7" type="ORF">JOF28_000162</name>
</gene>
<evidence type="ECO:0000313" key="7">
    <source>
        <dbReference type="EMBL" id="MBP1324930.1"/>
    </source>
</evidence>
<organism evidence="7 8">
    <name type="scientific">Leucobacter exalbidus</name>
    <dbReference type="NCBI Taxonomy" id="662960"/>
    <lineage>
        <taxon>Bacteria</taxon>
        <taxon>Bacillati</taxon>
        <taxon>Actinomycetota</taxon>
        <taxon>Actinomycetes</taxon>
        <taxon>Micrococcales</taxon>
        <taxon>Microbacteriaceae</taxon>
        <taxon>Leucobacter</taxon>
    </lineage>
</organism>
<dbReference type="Pfam" id="PF03073">
    <property type="entry name" value="TspO_MBR"/>
    <property type="match status" value="1"/>
</dbReference>
<dbReference type="PIRSF" id="PIRSF005859">
    <property type="entry name" value="PBR"/>
    <property type="match status" value="1"/>
</dbReference>
<proteinExistence type="inferred from homology"/>
<sequence>MNTRPPAARQIVIGVVLLVVVAMIAFLGSLASMPHTDGWYAVAAKVDWSPPNSVFGPAWSILYFLIAVAGWMIWRNGWRENQPNAAQKTLTIYTVQLALNAIWTPIFFAGYPLIGEPAWWIALVVIIALILCVIWLAVSAWKWSKPASLLMIPYVLWLVFASSLNAGVIALN</sequence>
<evidence type="ECO:0000256" key="3">
    <source>
        <dbReference type="ARBA" id="ARBA00022692"/>
    </source>
</evidence>
<evidence type="ECO:0000256" key="2">
    <source>
        <dbReference type="ARBA" id="ARBA00007524"/>
    </source>
</evidence>
<dbReference type="CDD" id="cd15904">
    <property type="entry name" value="TSPO_MBR"/>
    <property type="match status" value="1"/>
</dbReference>
<dbReference type="RefSeq" id="WP_209704033.1">
    <property type="nucleotide sequence ID" value="NZ_JAFIDA010000001.1"/>
</dbReference>
<keyword evidence="4 6" id="KW-1133">Transmembrane helix</keyword>
<dbReference type="GO" id="GO:0016020">
    <property type="term" value="C:membrane"/>
    <property type="evidence" value="ECO:0007669"/>
    <property type="project" value="UniProtKB-SubCell"/>
</dbReference>
<dbReference type="FunFam" id="1.20.1260.100:FF:000001">
    <property type="entry name" value="translocator protein 2"/>
    <property type="match status" value="1"/>
</dbReference>
<feature type="transmembrane region" description="Helical" evidence="6">
    <location>
        <begin position="54"/>
        <end position="74"/>
    </location>
</feature>
<evidence type="ECO:0000313" key="8">
    <source>
        <dbReference type="Proteomes" id="UP000675163"/>
    </source>
</evidence>
<evidence type="ECO:0000256" key="6">
    <source>
        <dbReference type="SAM" id="Phobius"/>
    </source>
</evidence>
<dbReference type="Gene3D" id="1.20.1260.100">
    <property type="entry name" value="TspO/MBR protein"/>
    <property type="match status" value="1"/>
</dbReference>
<dbReference type="PANTHER" id="PTHR10057">
    <property type="entry name" value="PERIPHERAL-TYPE BENZODIAZEPINE RECEPTOR"/>
    <property type="match status" value="1"/>
</dbReference>
<protein>
    <submittedName>
        <fullName evidence="7">Tryptophan-rich sensory protein</fullName>
    </submittedName>
</protein>
<feature type="transmembrane region" description="Helical" evidence="6">
    <location>
        <begin position="12"/>
        <end position="34"/>
    </location>
</feature>
<dbReference type="PANTHER" id="PTHR10057:SF0">
    <property type="entry name" value="TRANSLOCATOR PROTEIN"/>
    <property type="match status" value="1"/>
</dbReference>
<feature type="transmembrane region" description="Helical" evidence="6">
    <location>
        <begin position="90"/>
        <end position="111"/>
    </location>
</feature>
<evidence type="ECO:0000256" key="4">
    <source>
        <dbReference type="ARBA" id="ARBA00022989"/>
    </source>
</evidence>
<dbReference type="InterPro" id="IPR038330">
    <property type="entry name" value="TspO/MBR-related_sf"/>
</dbReference>
<keyword evidence="8" id="KW-1185">Reference proteome</keyword>
<reference evidence="7" key="1">
    <citation type="submission" date="2021-02" db="EMBL/GenBank/DDBJ databases">
        <title>Sequencing the genomes of 1000 actinobacteria strains.</title>
        <authorList>
            <person name="Klenk H.-P."/>
        </authorList>
    </citation>
    <scope>NUCLEOTIDE SEQUENCE</scope>
    <source>
        <strain evidence="7">DSM 22850</strain>
    </source>
</reference>
<feature type="transmembrane region" description="Helical" evidence="6">
    <location>
        <begin position="150"/>
        <end position="171"/>
    </location>
</feature>
<dbReference type="Proteomes" id="UP000675163">
    <property type="component" value="Unassembled WGS sequence"/>
</dbReference>
<comment type="subcellular location">
    <subcellularLocation>
        <location evidence="1">Membrane</location>
        <topology evidence="1">Multi-pass membrane protein</topology>
    </subcellularLocation>
</comment>
<comment type="caution">
    <text evidence="7">The sequence shown here is derived from an EMBL/GenBank/DDBJ whole genome shotgun (WGS) entry which is preliminary data.</text>
</comment>